<dbReference type="AlphaFoldDB" id="A0A2N9YDC0"/>
<accession>A0A2N9YDC0</accession>
<evidence type="ECO:0000313" key="2">
    <source>
        <dbReference type="EMBL" id="AUI68492.1"/>
    </source>
</evidence>
<organism evidence="2 3">
    <name type="scientific">Beggiatoa leptomitoformis</name>
    <dbReference type="NCBI Taxonomy" id="288004"/>
    <lineage>
        <taxon>Bacteria</taxon>
        <taxon>Pseudomonadati</taxon>
        <taxon>Pseudomonadota</taxon>
        <taxon>Gammaproteobacteria</taxon>
        <taxon>Thiotrichales</taxon>
        <taxon>Thiotrichaceae</taxon>
        <taxon>Beggiatoa</taxon>
    </lineage>
</organism>
<dbReference type="SUPFAM" id="SSF53300">
    <property type="entry name" value="vWA-like"/>
    <property type="match status" value="1"/>
</dbReference>
<dbReference type="Pfam" id="PF01882">
    <property type="entry name" value="DUF58"/>
    <property type="match status" value="1"/>
</dbReference>
<feature type="domain" description="DUF58" evidence="1">
    <location>
        <begin position="64"/>
        <end position="279"/>
    </location>
</feature>
<dbReference type="OrthoDB" id="9776116at2"/>
<protein>
    <submittedName>
        <fullName evidence="2">DUF58 domain-containing protein</fullName>
    </submittedName>
</protein>
<dbReference type="RefSeq" id="WP_062154908.1">
    <property type="nucleotide sequence ID" value="NZ_CP012373.2"/>
</dbReference>
<dbReference type="InterPro" id="IPR036465">
    <property type="entry name" value="vWFA_dom_sf"/>
</dbReference>
<dbReference type="PANTHER" id="PTHR33608">
    <property type="entry name" value="BLL2464 PROTEIN"/>
    <property type="match status" value="1"/>
</dbReference>
<evidence type="ECO:0000313" key="3">
    <source>
        <dbReference type="Proteomes" id="UP000234271"/>
    </source>
</evidence>
<dbReference type="STRING" id="288004.AL038_17145"/>
<evidence type="ECO:0000259" key="1">
    <source>
        <dbReference type="Pfam" id="PF01882"/>
    </source>
</evidence>
<dbReference type="InterPro" id="IPR002881">
    <property type="entry name" value="DUF58"/>
</dbReference>
<reference evidence="3" key="1">
    <citation type="submission" date="2016-12" db="EMBL/GenBank/DDBJ databases">
        <title>Complete Genome Sequence of Beggiatoa leptomitiformis D-401.</title>
        <authorList>
            <person name="Fomenkov A."/>
            <person name="Vincze T."/>
            <person name="Grabovich M."/>
            <person name="Anton B.P."/>
            <person name="Dubinina G."/>
            <person name="Orlova M."/>
            <person name="Belousova E."/>
            <person name="Roberts R.J."/>
        </authorList>
    </citation>
    <scope>NUCLEOTIDE SEQUENCE [LARGE SCALE GENOMIC DNA]</scope>
    <source>
        <strain evidence="3">D-401</strain>
    </source>
</reference>
<dbReference type="KEGG" id="blep:AL038_17145"/>
<keyword evidence="3" id="KW-1185">Reference proteome</keyword>
<sequence length="311" mass="35952">MFFRTKPLTPPTMDNERVQVNLPQLISLNQSAPTLRLWRSHKPRSQQSGTYISSFKGRGMEFDEARPYQAGDDIRAIDWRVTARTGKVHTKLFREERERPVFLWVDYRAPMFFATRGVFKSVLAAKLASLLAWTANYAGDRVGGQIFTDNQHHELKPRRGKPAVLHFLKQLTTTQTPAETVNKNAIQTALGRLRQVVHPSSLVFLISDFRYLNALGESHLVHLSRDNQVVLFFIYDPLEWQLPPTGYYRLSDGLQEVNLYTGDKQLSQTYAQRFLQHQAYLQQLAQQHGMQFIACATTDDPIKLLQREMRY</sequence>
<dbReference type="EMBL" id="CP018889">
    <property type="protein sequence ID" value="AUI68492.1"/>
    <property type="molecule type" value="Genomic_DNA"/>
</dbReference>
<proteinExistence type="predicted"/>
<name>A0A2N9YDC0_9GAMM</name>
<dbReference type="PANTHER" id="PTHR33608:SF12">
    <property type="entry name" value="DUF58 DOMAIN-CONTAINING PROTEIN"/>
    <property type="match status" value="1"/>
</dbReference>
<gene>
    <name evidence="2" type="ORF">BLE401_07095</name>
</gene>
<dbReference type="Proteomes" id="UP000234271">
    <property type="component" value="Chromosome"/>
</dbReference>